<dbReference type="Gene3D" id="1.10.287.110">
    <property type="entry name" value="DnaJ domain"/>
    <property type="match status" value="1"/>
</dbReference>
<reference evidence="3" key="1">
    <citation type="submission" date="2023-10" db="EMBL/GenBank/DDBJ databases">
        <authorList>
            <person name="Domelevo Entfellner J.-B."/>
        </authorList>
    </citation>
    <scope>NUCLEOTIDE SEQUENCE</scope>
</reference>
<feature type="region of interest" description="Disordered" evidence="1">
    <location>
        <begin position="271"/>
        <end position="293"/>
    </location>
</feature>
<keyword evidence="4" id="KW-1185">Reference proteome</keyword>
<proteinExistence type="predicted"/>
<dbReference type="AlphaFoldDB" id="A0AA86TKG2"/>
<dbReference type="PRINTS" id="PR00625">
    <property type="entry name" value="JDOMAIN"/>
</dbReference>
<sequence>MECNKDEAGRARQKWPKLECKEIEKLADEAVIKKQYRRLALLLHPDNNKFAGAEAAFKLIGQANGVLSDRAKRSSFDKKFGISARGAAPKATAKKHQKSSETHHNSDGNVFTAKYDENATNYQNKSFSNSDCFNNQVGLMTFWTSCEHCNSNGCLTVNVYFRKRTAMFARSNTAMKKCAAGVDAHCEAEKSKNGCVPVFKGMESQSYKNVGSKRVRQSAPDSGEIFKARTGDEMRDANDRENVLDPSRVNARRSTRKKHVSYVETFEGDDLKIPSKTPRPNEPLDADDVENKNVPANFNDFEKDKEEDCFAVKQMWAVYDNFDLMPRFYAIVKKVISPFELQISWLEPDPDDKDEVDWHHAHFPISCGRFRLGRSQKISCRTTFSHHVQCVKETGKRSYLVFPNKGETWAIFRVWDIKWSSNPKKRSEYDYECVEILSDFSKDVGIAVAYLRKVKGFLSLLQKTGKNGMDIFYVGPNELYRFSHQIPS</sequence>
<feature type="region of interest" description="Disordered" evidence="1">
    <location>
        <begin position="87"/>
        <end position="110"/>
    </location>
</feature>
<accession>A0AA86TKG2</accession>
<dbReference type="InterPro" id="IPR024593">
    <property type="entry name" value="DUF3444"/>
</dbReference>
<dbReference type="Pfam" id="PF11926">
    <property type="entry name" value="DUF3444"/>
    <property type="match status" value="1"/>
</dbReference>
<dbReference type="PANTHER" id="PTHR45089:SF26">
    <property type="entry name" value="DNAJ HEAT SHOCK AMINO-TERMINAL DOMAIN PROTEIN"/>
    <property type="match status" value="1"/>
</dbReference>
<evidence type="ECO:0000313" key="3">
    <source>
        <dbReference type="EMBL" id="CAJ1976259.1"/>
    </source>
</evidence>
<evidence type="ECO:0000259" key="2">
    <source>
        <dbReference type="PROSITE" id="PS50076"/>
    </source>
</evidence>
<evidence type="ECO:0000256" key="1">
    <source>
        <dbReference type="SAM" id="MobiDB-lite"/>
    </source>
</evidence>
<dbReference type="Pfam" id="PF00226">
    <property type="entry name" value="DnaJ"/>
    <property type="match status" value="1"/>
</dbReference>
<dbReference type="Gramene" id="rna-AYBTSS11_LOCUS28395">
    <property type="protein sequence ID" value="CAJ1976259.1"/>
    <property type="gene ID" value="gene-AYBTSS11_LOCUS28395"/>
</dbReference>
<dbReference type="PROSITE" id="PS50076">
    <property type="entry name" value="DNAJ_2"/>
    <property type="match status" value="1"/>
</dbReference>
<dbReference type="CDD" id="cd06257">
    <property type="entry name" value="DnaJ"/>
    <property type="match status" value="1"/>
</dbReference>
<gene>
    <name evidence="3" type="ORF">AYBTSS11_LOCUS28395</name>
</gene>
<dbReference type="InterPro" id="IPR001623">
    <property type="entry name" value="DnaJ_domain"/>
</dbReference>
<dbReference type="EMBL" id="OY731407">
    <property type="protein sequence ID" value="CAJ1976259.1"/>
    <property type="molecule type" value="Genomic_DNA"/>
</dbReference>
<organism evidence="3 4">
    <name type="scientific">Sphenostylis stenocarpa</name>
    <dbReference type="NCBI Taxonomy" id="92480"/>
    <lineage>
        <taxon>Eukaryota</taxon>
        <taxon>Viridiplantae</taxon>
        <taxon>Streptophyta</taxon>
        <taxon>Embryophyta</taxon>
        <taxon>Tracheophyta</taxon>
        <taxon>Spermatophyta</taxon>
        <taxon>Magnoliopsida</taxon>
        <taxon>eudicotyledons</taxon>
        <taxon>Gunneridae</taxon>
        <taxon>Pentapetalae</taxon>
        <taxon>rosids</taxon>
        <taxon>fabids</taxon>
        <taxon>Fabales</taxon>
        <taxon>Fabaceae</taxon>
        <taxon>Papilionoideae</taxon>
        <taxon>50 kb inversion clade</taxon>
        <taxon>NPAAA clade</taxon>
        <taxon>indigoferoid/millettioid clade</taxon>
        <taxon>Phaseoleae</taxon>
        <taxon>Sphenostylis</taxon>
    </lineage>
</organism>
<dbReference type="Proteomes" id="UP001189624">
    <property type="component" value="Chromosome 10"/>
</dbReference>
<dbReference type="SMART" id="SM00271">
    <property type="entry name" value="DnaJ"/>
    <property type="match status" value="1"/>
</dbReference>
<feature type="domain" description="J" evidence="2">
    <location>
        <begin position="13"/>
        <end position="80"/>
    </location>
</feature>
<dbReference type="SUPFAM" id="SSF46565">
    <property type="entry name" value="Chaperone J-domain"/>
    <property type="match status" value="1"/>
</dbReference>
<evidence type="ECO:0000313" key="4">
    <source>
        <dbReference type="Proteomes" id="UP001189624"/>
    </source>
</evidence>
<name>A0AA86TKG2_9FABA</name>
<dbReference type="InterPro" id="IPR036869">
    <property type="entry name" value="J_dom_sf"/>
</dbReference>
<protein>
    <recommendedName>
        <fullName evidence="2">J domain-containing protein</fullName>
    </recommendedName>
</protein>
<dbReference type="PANTHER" id="PTHR45089">
    <property type="entry name" value="DNAJ HEAT SHOCK AMINO-TERMINAL DOMAIN PROTEIN-RELATED"/>
    <property type="match status" value="1"/>
</dbReference>